<dbReference type="RefSeq" id="WP_084380620.1">
    <property type="nucleotide sequence ID" value="NZ_LS483433.1"/>
</dbReference>
<dbReference type="OrthoDB" id="6956679at2"/>
<proteinExistence type="predicted"/>
<evidence type="ECO:0000313" key="1">
    <source>
        <dbReference type="EMBL" id="SDU87862.1"/>
    </source>
</evidence>
<evidence type="ECO:0000313" key="2">
    <source>
        <dbReference type="Proteomes" id="UP000198600"/>
    </source>
</evidence>
<gene>
    <name evidence="1" type="ORF">SAMN05216202_0976</name>
</gene>
<dbReference type="InterPro" id="IPR048188">
    <property type="entry name" value="YmfL-like"/>
</dbReference>
<accession>A0A1H2M417</accession>
<dbReference type="NCBIfam" id="NF041471">
    <property type="entry name" value="phage_reg_YmfL"/>
    <property type="match status" value="1"/>
</dbReference>
<dbReference type="Proteomes" id="UP000198600">
    <property type="component" value="Chromosome I"/>
</dbReference>
<evidence type="ECO:0008006" key="3">
    <source>
        <dbReference type="Google" id="ProtNLM"/>
    </source>
</evidence>
<protein>
    <recommendedName>
        <fullName evidence="3">Phage regulatory protein CII (CP76)</fullName>
    </recommendedName>
</protein>
<dbReference type="EMBL" id="LT629802">
    <property type="protein sequence ID" value="SDU87862.1"/>
    <property type="molecule type" value="Genomic_DNA"/>
</dbReference>
<name>A0A1H2M417_9PSED</name>
<reference evidence="2" key="1">
    <citation type="submission" date="2016-10" db="EMBL/GenBank/DDBJ databases">
        <authorList>
            <person name="Varghese N."/>
            <person name="Submissions S."/>
        </authorList>
    </citation>
    <scope>NUCLEOTIDE SEQUENCE [LARGE SCALE GENOMIC DNA]</scope>
    <source>
        <strain evidence="2">LMG 2223</strain>
    </source>
</reference>
<dbReference type="AlphaFoldDB" id="A0A1H2M417"/>
<organism evidence="1 2">
    <name type="scientific">Pseudomonas mucidolens</name>
    <dbReference type="NCBI Taxonomy" id="46679"/>
    <lineage>
        <taxon>Bacteria</taxon>
        <taxon>Pseudomonadati</taxon>
        <taxon>Pseudomonadota</taxon>
        <taxon>Gammaproteobacteria</taxon>
        <taxon>Pseudomonadales</taxon>
        <taxon>Pseudomonadaceae</taxon>
        <taxon>Pseudomonas</taxon>
    </lineage>
</organism>
<dbReference type="STRING" id="46679.SAMN05216202_0976"/>
<keyword evidence="2" id="KW-1185">Reference proteome</keyword>
<sequence length="157" mass="17383">MKRPVLVTKRQVMSAVICDYPGGRECAAARLGYELKKFDNHVYENAGSRPLSDEQIHLLEQDAGTTHLPEYIAAMYGGMFVPLAKPETLDNIDLYSRSVHVAAKRGYVDQIIAKALEDGVVEPGEAAAILGAHNRYMAARHSEVLATIQLHSKERKH</sequence>